<evidence type="ECO:0000256" key="4">
    <source>
        <dbReference type="ARBA" id="ARBA00023163"/>
    </source>
</evidence>
<accession>A0A7U4DKW7</accession>
<dbReference type="CDD" id="cd05466">
    <property type="entry name" value="PBP2_LTTR_substrate"/>
    <property type="match status" value="1"/>
</dbReference>
<evidence type="ECO:0000313" key="6">
    <source>
        <dbReference type="EMBL" id="ADP74663.1"/>
    </source>
</evidence>
<keyword evidence="2" id="KW-0805">Transcription regulation</keyword>
<evidence type="ECO:0000259" key="5">
    <source>
        <dbReference type="PROSITE" id="PS50931"/>
    </source>
</evidence>
<dbReference type="GO" id="GO:0000976">
    <property type="term" value="F:transcription cis-regulatory region binding"/>
    <property type="evidence" value="ECO:0007669"/>
    <property type="project" value="TreeGrafter"/>
</dbReference>
<comment type="similarity">
    <text evidence="1">Belongs to the LysR transcriptional regulatory family.</text>
</comment>
<organism evidence="6">
    <name type="scientific">Geobacillus sp. (strain Y4.1MC1)</name>
    <dbReference type="NCBI Taxonomy" id="581103"/>
    <lineage>
        <taxon>Bacteria</taxon>
        <taxon>Bacillati</taxon>
        <taxon>Bacillota</taxon>
        <taxon>Bacilli</taxon>
        <taxon>Bacillales</taxon>
        <taxon>Anoxybacillaceae</taxon>
        <taxon>Geobacillus</taxon>
    </lineage>
</organism>
<dbReference type="SUPFAM" id="SSF53850">
    <property type="entry name" value="Periplasmic binding protein-like II"/>
    <property type="match status" value="1"/>
</dbReference>
<dbReference type="InterPro" id="IPR000847">
    <property type="entry name" value="LysR_HTH_N"/>
</dbReference>
<dbReference type="AlphaFoldDB" id="A0A7U4DKW7"/>
<dbReference type="Pfam" id="PF00126">
    <property type="entry name" value="HTH_1"/>
    <property type="match status" value="1"/>
</dbReference>
<dbReference type="GO" id="GO:0003700">
    <property type="term" value="F:DNA-binding transcription factor activity"/>
    <property type="evidence" value="ECO:0007669"/>
    <property type="project" value="InterPro"/>
</dbReference>
<dbReference type="PANTHER" id="PTHR30126:SF100">
    <property type="entry name" value="LYSR-FAMILY TRANSCRIPTIONAL REGULATOR"/>
    <property type="match status" value="1"/>
</dbReference>
<dbReference type="PANTHER" id="PTHR30126">
    <property type="entry name" value="HTH-TYPE TRANSCRIPTIONAL REGULATOR"/>
    <property type="match status" value="1"/>
</dbReference>
<dbReference type="InterPro" id="IPR005119">
    <property type="entry name" value="LysR_subst-bd"/>
</dbReference>
<dbReference type="FunFam" id="1.10.10.10:FF:000001">
    <property type="entry name" value="LysR family transcriptional regulator"/>
    <property type="match status" value="1"/>
</dbReference>
<protein>
    <submittedName>
        <fullName evidence="6">Transcriptional regulator, LysR family</fullName>
    </submittedName>
</protein>
<dbReference type="KEGG" id="gmc:GY4MC1_1906"/>
<dbReference type="SUPFAM" id="SSF46785">
    <property type="entry name" value="Winged helix' DNA-binding domain"/>
    <property type="match status" value="1"/>
</dbReference>
<dbReference type="Pfam" id="PF03466">
    <property type="entry name" value="LysR_substrate"/>
    <property type="match status" value="1"/>
</dbReference>
<dbReference type="Gene3D" id="1.10.10.10">
    <property type="entry name" value="Winged helix-like DNA-binding domain superfamily/Winged helix DNA-binding domain"/>
    <property type="match status" value="1"/>
</dbReference>
<evidence type="ECO:0000256" key="1">
    <source>
        <dbReference type="ARBA" id="ARBA00009437"/>
    </source>
</evidence>
<dbReference type="InterPro" id="IPR036388">
    <property type="entry name" value="WH-like_DNA-bd_sf"/>
</dbReference>
<keyword evidence="4" id="KW-0804">Transcription</keyword>
<name>A0A7U4DKW7_GEOS0</name>
<reference evidence="6" key="1">
    <citation type="submission" date="2010-10" db="EMBL/GenBank/DDBJ databases">
        <title>Complete sequence of chromosome of Geobacillus sp. Y4.1MC1.</title>
        <authorList>
            <consortium name="US DOE Joint Genome Institute"/>
            <person name="Lucas S."/>
            <person name="Copeland A."/>
            <person name="Lapidus A."/>
            <person name="Cheng J.-F."/>
            <person name="Bruce D."/>
            <person name="Goodwin L."/>
            <person name="Pitluck S."/>
            <person name="Chertkov O."/>
            <person name="Zhang X."/>
            <person name="Detter J.C."/>
            <person name="Han C."/>
            <person name="Tapia R."/>
            <person name="Land M."/>
            <person name="Hauser L."/>
            <person name="Jeffries C."/>
            <person name="Kyrpides N."/>
            <person name="Ivanova N."/>
            <person name="Ovchinnikova G."/>
            <person name="Brumm P."/>
            <person name="Mead D."/>
            <person name="Woyke T."/>
        </authorList>
    </citation>
    <scope>NUCLEOTIDE SEQUENCE [LARGE SCALE GENOMIC DNA]</scope>
    <source>
        <strain evidence="6">Y4.1MC1</strain>
    </source>
</reference>
<sequence>MGMNMDYLQTFREVAKWNSFTKAGEMLGYAQSSVTTQIKKLEEEFGVILFERWGGKIKLTQAGVQLLEYTNKIISLLEEAKQNLSEQIELSGTLSIGTIESIAGFYLPPYLQAFKNEHPKVNLLLQQGICKDLLKGIKEGKYDLAIILDQKQEDPDLNFITIKEEQLVLVAKPDHHLVQFSNVSIKDLSGEKLIVTEQRCSYREIIENLYRSHAIRLEYSIELESIEAIKRCVSYGLGIAFLPLMTVDEEIKKGELAYIPLSYPEIKVYLQLVYHKKKWISQSMQQLINLLLES</sequence>
<dbReference type="InterPro" id="IPR036390">
    <property type="entry name" value="WH_DNA-bd_sf"/>
</dbReference>
<evidence type="ECO:0000256" key="2">
    <source>
        <dbReference type="ARBA" id="ARBA00023015"/>
    </source>
</evidence>
<feature type="domain" description="HTH lysR-type" evidence="5">
    <location>
        <begin position="3"/>
        <end position="60"/>
    </location>
</feature>
<dbReference type="PROSITE" id="PS50931">
    <property type="entry name" value="HTH_LYSR"/>
    <property type="match status" value="1"/>
</dbReference>
<keyword evidence="3" id="KW-0238">DNA-binding</keyword>
<proteinExistence type="inferred from homology"/>
<dbReference type="PRINTS" id="PR00039">
    <property type="entry name" value="HTHLYSR"/>
</dbReference>
<evidence type="ECO:0000256" key="3">
    <source>
        <dbReference type="ARBA" id="ARBA00023125"/>
    </source>
</evidence>
<gene>
    <name evidence="6" type="ORF">GY4MC1_1906</name>
</gene>
<dbReference type="Gene3D" id="3.40.190.290">
    <property type="match status" value="1"/>
</dbReference>
<dbReference type="EMBL" id="CP002293">
    <property type="protein sequence ID" value="ADP74663.1"/>
    <property type="molecule type" value="Genomic_DNA"/>
</dbReference>